<dbReference type="NCBIfam" id="TIGR02937">
    <property type="entry name" value="sigma70-ECF"/>
    <property type="match status" value="1"/>
</dbReference>
<dbReference type="InterPro" id="IPR007627">
    <property type="entry name" value="RNA_pol_sigma70_r2"/>
</dbReference>
<reference evidence="8" key="1">
    <citation type="submission" date="2020-05" db="EMBL/GenBank/DDBJ databases">
        <authorList>
            <person name="Chiriac C."/>
            <person name="Salcher M."/>
            <person name="Ghai R."/>
            <person name="Kavagutti S V."/>
        </authorList>
    </citation>
    <scope>NUCLEOTIDE SEQUENCE</scope>
</reference>
<dbReference type="Gene3D" id="1.10.10.10">
    <property type="entry name" value="Winged helix-like DNA-binding domain superfamily/Winged helix DNA-binding domain"/>
    <property type="match status" value="1"/>
</dbReference>
<dbReference type="SUPFAM" id="SSF88659">
    <property type="entry name" value="Sigma3 and sigma4 domains of RNA polymerase sigma factors"/>
    <property type="match status" value="1"/>
</dbReference>
<dbReference type="InterPro" id="IPR013325">
    <property type="entry name" value="RNA_pol_sigma_r2"/>
</dbReference>
<feature type="domain" description="RNA polymerase sigma-70 region 2" evidence="5">
    <location>
        <begin position="21"/>
        <end position="84"/>
    </location>
</feature>
<evidence type="ECO:0000259" key="6">
    <source>
        <dbReference type="Pfam" id="PF08281"/>
    </source>
</evidence>
<proteinExistence type="inferred from homology"/>
<dbReference type="PANTHER" id="PTHR43133">
    <property type="entry name" value="RNA POLYMERASE ECF-TYPE SIGMA FACTO"/>
    <property type="match status" value="1"/>
</dbReference>
<keyword evidence="2" id="KW-0805">Transcription regulation</keyword>
<dbReference type="SUPFAM" id="SSF88946">
    <property type="entry name" value="Sigma2 domain of RNA polymerase sigma factors"/>
    <property type="match status" value="1"/>
</dbReference>
<dbReference type="EMBL" id="CAFBND010000008">
    <property type="protein sequence ID" value="CAB4929483.1"/>
    <property type="molecule type" value="Genomic_DNA"/>
</dbReference>
<dbReference type="Pfam" id="PF04542">
    <property type="entry name" value="Sigma70_r2"/>
    <property type="match status" value="1"/>
</dbReference>
<comment type="similarity">
    <text evidence="1">Belongs to the sigma-70 factor family. ECF subfamily.</text>
</comment>
<dbReference type="InterPro" id="IPR014284">
    <property type="entry name" value="RNA_pol_sigma-70_dom"/>
</dbReference>
<dbReference type="InterPro" id="IPR036388">
    <property type="entry name" value="WH-like_DNA-bd_sf"/>
</dbReference>
<keyword evidence="4" id="KW-0804">Transcription</keyword>
<protein>
    <submittedName>
        <fullName evidence="8">Unannotated protein</fullName>
    </submittedName>
</protein>
<evidence type="ECO:0000256" key="3">
    <source>
        <dbReference type="ARBA" id="ARBA00023082"/>
    </source>
</evidence>
<dbReference type="PANTHER" id="PTHR43133:SF25">
    <property type="entry name" value="RNA POLYMERASE SIGMA FACTOR RFAY-RELATED"/>
    <property type="match status" value="1"/>
</dbReference>
<dbReference type="AlphaFoldDB" id="A0A6J7SK76"/>
<dbReference type="GO" id="GO:0003677">
    <property type="term" value="F:DNA binding"/>
    <property type="evidence" value="ECO:0007669"/>
    <property type="project" value="InterPro"/>
</dbReference>
<dbReference type="GO" id="GO:0006352">
    <property type="term" value="P:DNA-templated transcription initiation"/>
    <property type="evidence" value="ECO:0007669"/>
    <property type="project" value="InterPro"/>
</dbReference>
<sequence>MDSDEQLLARSETDPMSFEPLVDRHSGALYAYLARRIPHAAEDVLSEVWLMAYAGRATFDPDRGPARGWLFGIARNAVATHLRRPTALPLGYGSAEDQGWDAVDDRVDAQRSAPALFAAVRALPDGERELLLLVALDGLTPTEAGAALGIPAGTARSRLHRARARIREQLDAAEPAYTAPIPLTSHLIPGAIA</sequence>
<dbReference type="Gene3D" id="1.10.1740.10">
    <property type="match status" value="1"/>
</dbReference>
<evidence type="ECO:0000256" key="4">
    <source>
        <dbReference type="ARBA" id="ARBA00023163"/>
    </source>
</evidence>
<dbReference type="GO" id="GO:0016987">
    <property type="term" value="F:sigma factor activity"/>
    <property type="evidence" value="ECO:0007669"/>
    <property type="project" value="UniProtKB-KW"/>
</dbReference>
<name>A0A6J7SK76_9ZZZZ</name>
<evidence type="ECO:0000259" key="5">
    <source>
        <dbReference type="Pfam" id="PF04542"/>
    </source>
</evidence>
<evidence type="ECO:0000313" key="8">
    <source>
        <dbReference type="EMBL" id="CAB5041401.1"/>
    </source>
</evidence>
<dbReference type="InterPro" id="IPR039425">
    <property type="entry name" value="RNA_pol_sigma-70-like"/>
</dbReference>
<evidence type="ECO:0000256" key="1">
    <source>
        <dbReference type="ARBA" id="ARBA00010641"/>
    </source>
</evidence>
<organism evidence="8">
    <name type="scientific">freshwater metagenome</name>
    <dbReference type="NCBI Taxonomy" id="449393"/>
    <lineage>
        <taxon>unclassified sequences</taxon>
        <taxon>metagenomes</taxon>
        <taxon>ecological metagenomes</taxon>
    </lineage>
</organism>
<dbReference type="InterPro" id="IPR013249">
    <property type="entry name" value="RNA_pol_sigma70_r4_t2"/>
</dbReference>
<accession>A0A6J7SK76</accession>
<keyword evidence="3" id="KW-0731">Sigma factor</keyword>
<evidence type="ECO:0000313" key="7">
    <source>
        <dbReference type="EMBL" id="CAB4929483.1"/>
    </source>
</evidence>
<dbReference type="Pfam" id="PF08281">
    <property type="entry name" value="Sigma70_r4_2"/>
    <property type="match status" value="1"/>
</dbReference>
<feature type="domain" description="RNA polymerase sigma factor 70 region 4 type 2" evidence="6">
    <location>
        <begin position="118"/>
        <end position="166"/>
    </location>
</feature>
<gene>
    <name evidence="7" type="ORF">UFOPK3752_00332</name>
    <name evidence="8" type="ORF">UFOPK4150_02496</name>
</gene>
<evidence type="ECO:0000256" key="2">
    <source>
        <dbReference type="ARBA" id="ARBA00023015"/>
    </source>
</evidence>
<dbReference type="InterPro" id="IPR013324">
    <property type="entry name" value="RNA_pol_sigma_r3/r4-like"/>
</dbReference>
<dbReference type="EMBL" id="CAFBPU010000102">
    <property type="protein sequence ID" value="CAB5041401.1"/>
    <property type="molecule type" value="Genomic_DNA"/>
</dbReference>